<dbReference type="InterPro" id="IPR053745">
    <property type="entry name" value="Viral_Tail_Comp_sf"/>
</dbReference>
<dbReference type="RefSeq" id="WP_052724649.1">
    <property type="nucleotide sequence ID" value="NZ_JBHTMT010000001.1"/>
</dbReference>
<dbReference type="STRING" id="1218507.JF74_10230"/>
<dbReference type="PATRIC" id="fig|1218507.3.peg.1195"/>
<accession>A0A0F4LCV4</accession>
<dbReference type="OrthoDB" id="1701539at2"/>
<dbReference type="HOGENOM" id="CLU_154438_0_0_9"/>
<reference evidence="1 2" key="1">
    <citation type="submission" date="2015-01" db="EMBL/GenBank/DDBJ databases">
        <title>Comparative genomics of the lactic acid bacteria isolated from the honey bee gut.</title>
        <authorList>
            <person name="Ellegaard K.M."/>
            <person name="Tamarit D."/>
            <person name="Javelind E."/>
            <person name="Olofsson T."/>
            <person name="Andersson S.G."/>
            <person name="Vasquez A."/>
        </authorList>
    </citation>
    <scope>NUCLEOTIDE SEQUENCE [LARGE SCALE GENOMIC DNA]</scope>
    <source>
        <strain evidence="1 2">Hma8</strain>
    </source>
</reference>
<dbReference type="Gene3D" id="3.30.2000.30">
    <property type="match status" value="1"/>
</dbReference>
<organism evidence="1 2">
    <name type="scientific">Lactobacillus melliventris</name>
    <dbReference type="NCBI Taxonomy" id="1218507"/>
    <lineage>
        <taxon>Bacteria</taxon>
        <taxon>Bacillati</taxon>
        <taxon>Bacillota</taxon>
        <taxon>Bacilli</taxon>
        <taxon>Lactobacillales</taxon>
        <taxon>Lactobacillaceae</taxon>
        <taxon>Lactobacillus</taxon>
    </lineage>
</organism>
<dbReference type="Proteomes" id="UP000033531">
    <property type="component" value="Unassembled WGS sequence"/>
</dbReference>
<evidence type="ECO:0008006" key="3">
    <source>
        <dbReference type="Google" id="ProtNLM"/>
    </source>
</evidence>
<dbReference type="EMBL" id="JXLI01000010">
    <property type="protein sequence ID" value="KJY56677.1"/>
    <property type="molecule type" value="Genomic_DNA"/>
</dbReference>
<evidence type="ECO:0000313" key="1">
    <source>
        <dbReference type="EMBL" id="KJY56677.1"/>
    </source>
</evidence>
<comment type="caution">
    <text evidence="1">The sequence shown here is derived from an EMBL/GenBank/DDBJ whole genome shotgun (WGS) entry which is preliminary data.</text>
</comment>
<name>A0A0F4LCV4_9LACO</name>
<protein>
    <recommendedName>
        <fullName evidence="3">DUF3168 domain-containing protein</fullName>
    </recommendedName>
</protein>
<proteinExistence type="predicted"/>
<gene>
    <name evidence="1" type="ORF">JF74_10230</name>
</gene>
<dbReference type="AlphaFoldDB" id="A0A0F4LCV4"/>
<sequence length="129" mass="14626">MTANLELFNSLFEFAKKAIGYDTYDSLPTKQVPYPFIVLGNMEDSQVNLKTDVVGRTAITVHIWGSEEMRGEVTNAVGKLLLTKEIESANYRFQTRYNKNTSQIINDTSVANTKLIHGIATLVFDWFKK</sequence>
<evidence type="ECO:0000313" key="2">
    <source>
        <dbReference type="Proteomes" id="UP000033531"/>
    </source>
</evidence>